<evidence type="ECO:0000313" key="2">
    <source>
        <dbReference type="Proteomes" id="UP000000323"/>
    </source>
</evidence>
<reference evidence="2" key="1">
    <citation type="journal article" date="2010" name="Stand. Genomic Sci.">
        <title>Complete genome sequence of 'Thermobaculum terrenum' type strain (YNP1).</title>
        <authorList>
            <person name="Kiss H."/>
            <person name="Cleland D."/>
            <person name="Lapidus A."/>
            <person name="Lucas S."/>
            <person name="Glavina Del Rio T."/>
            <person name="Nolan M."/>
            <person name="Tice H."/>
            <person name="Han C."/>
            <person name="Goodwin L."/>
            <person name="Pitluck S."/>
            <person name="Liolios K."/>
            <person name="Ivanova N."/>
            <person name="Mavromatis K."/>
            <person name="Ovchinnikova G."/>
            <person name="Pati A."/>
            <person name="Chen A."/>
            <person name="Palaniappan K."/>
            <person name="Land M."/>
            <person name="Hauser L."/>
            <person name="Chang Y."/>
            <person name="Jeffries C."/>
            <person name="Lu M."/>
            <person name="Brettin T."/>
            <person name="Detter J."/>
            <person name="Goker M."/>
            <person name="Tindall B."/>
            <person name="Beck B."/>
            <person name="McDermott T."/>
            <person name="Woyke T."/>
            <person name="Bristow J."/>
            <person name="Eisen J."/>
            <person name="Markowitz V."/>
            <person name="Hugenholtz P."/>
            <person name="Kyrpides N."/>
            <person name="Klenk H."/>
            <person name="Cheng J."/>
        </authorList>
    </citation>
    <scope>NUCLEOTIDE SEQUENCE [LARGE SCALE GENOMIC DNA]</scope>
    <source>
        <strain evidence="2">ATCC BAA-798 / YNP1</strain>
    </source>
</reference>
<dbReference type="KEGG" id="ttr:Tter_1620"/>
<proteinExistence type="predicted"/>
<dbReference type="Proteomes" id="UP000000323">
    <property type="component" value="Chromosome 1"/>
</dbReference>
<dbReference type="AlphaFoldDB" id="D1CCL1"/>
<dbReference type="STRING" id="525904.Tter_1620"/>
<dbReference type="EMBL" id="CP001825">
    <property type="protein sequence ID" value="ACZ42526.1"/>
    <property type="molecule type" value="Genomic_DNA"/>
</dbReference>
<organism evidence="1 2">
    <name type="scientific">Thermobaculum terrenum (strain ATCC BAA-798 / CCMEE 7001 / YNP1)</name>
    <dbReference type="NCBI Taxonomy" id="525904"/>
    <lineage>
        <taxon>Bacteria</taxon>
        <taxon>Bacillati</taxon>
        <taxon>Chloroflexota</taxon>
        <taxon>Chloroflexia</taxon>
        <taxon>Candidatus Thermobaculales</taxon>
        <taxon>Candidatus Thermobaculaceae</taxon>
        <taxon>Thermobaculum</taxon>
    </lineage>
</organism>
<dbReference type="HOGENOM" id="CLU_2686624_0_0_0"/>
<name>D1CCL1_THET1</name>
<sequence>MVTFRFKTKDVPQEYMVAILAALMTMENADLQSQESVATSAWQVFSRLEATGLRMGTYYFERLARRYVQKDSDS</sequence>
<protein>
    <submittedName>
        <fullName evidence="1">Uncharacterized protein</fullName>
    </submittedName>
</protein>
<evidence type="ECO:0000313" key="1">
    <source>
        <dbReference type="EMBL" id="ACZ42526.1"/>
    </source>
</evidence>
<gene>
    <name evidence="1" type="ordered locus">Tter_1620</name>
</gene>
<accession>D1CCL1</accession>
<keyword evidence="2" id="KW-1185">Reference proteome</keyword>